<evidence type="ECO:0000313" key="2">
    <source>
        <dbReference type="Proteomes" id="UP001063698"/>
    </source>
</evidence>
<protein>
    <submittedName>
        <fullName evidence="1">Uncharacterized protein</fullName>
    </submittedName>
</protein>
<organism evidence="1 2">
    <name type="scientific">Ignicoccus pacificus DSM 13166</name>
    <dbReference type="NCBI Taxonomy" id="940294"/>
    <lineage>
        <taxon>Archaea</taxon>
        <taxon>Thermoproteota</taxon>
        <taxon>Thermoprotei</taxon>
        <taxon>Desulfurococcales</taxon>
        <taxon>Desulfurococcaceae</taxon>
        <taxon>Ignicoccus</taxon>
    </lineage>
</organism>
<evidence type="ECO:0000313" key="1">
    <source>
        <dbReference type="EMBL" id="UXD22317.1"/>
    </source>
</evidence>
<accession>A0A977KAZ3</accession>
<sequence>MFNALTRIYAIIISGLGTIAPTLYPPSERIEKPFALFVLFESPWDVEDGMKR</sequence>
<dbReference type="Proteomes" id="UP001063698">
    <property type="component" value="Chromosome"/>
</dbReference>
<reference evidence="1" key="1">
    <citation type="submission" date="2013-11" db="EMBL/GenBank/DDBJ databases">
        <title>Comparative genomics of Ignicoccus.</title>
        <authorList>
            <person name="Podar M."/>
        </authorList>
    </citation>
    <scope>NUCLEOTIDE SEQUENCE</scope>
    <source>
        <strain evidence="1">DSM 13166</strain>
    </source>
</reference>
<name>A0A977KAZ3_9CREN</name>
<keyword evidence="2" id="KW-1185">Reference proteome</keyword>
<dbReference type="KEGG" id="ipc:IPA_03465"/>
<dbReference type="AlphaFoldDB" id="A0A977KAZ3"/>
<proteinExistence type="predicted"/>
<dbReference type="EMBL" id="CP006868">
    <property type="protein sequence ID" value="UXD22317.1"/>
    <property type="molecule type" value="Genomic_DNA"/>
</dbReference>
<gene>
    <name evidence="1" type="ORF">IPA_03465</name>
</gene>